<dbReference type="AlphaFoldDB" id="A0A540M9X1"/>
<dbReference type="Proteomes" id="UP000315295">
    <property type="component" value="Unassembled WGS sequence"/>
</dbReference>
<keyword evidence="3" id="KW-1185">Reference proteome</keyword>
<proteinExistence type="predicted"/>
<sequence length="138" mass="15450">MTTSKRSCCNFGAFKHDATSENEDTSTIDQICESLLRIYASVNKLQKDSQIREQTKLADLERLVKVLEGVIFSFEKPLAEATPVLTPARTTNLNSRVKGRHPTSKTSRKNSKKTQGPSKSQGSVESQCSMSIKRKWKN</sequence>
<evidence type="ECO:0000313" key="3">
    <source>
        <dbReference type="Proteomes" id="UP000315295"/>
    </source>
</evidence>
<evidence type="ECO:0000313" key="2">
    <source>
        <dbReference type="EMBL" id="TQD95554.1"/>
    </source>
</evidence>
<reference evidence="2 3" key="1">
    <citation type="journal article" date="2019" name="G3 (Bethesda)">
        <title>Sequencing of a Wild Apple (Malus baccata) Genome Unravels the Differences Between Cultivated and Wild Apple Species Regarding Disease Resistance and Cold Tolerance.</title>
        <authorList>
            <person name="Chen X."/>
        </authorList>
    </citation>
    <scope>NUCLEOTIDE SEQUENCE [LARGE SCALE GENOMIC DNA]</scope>
    <source>
        <strain evidence="3">cv. Shandingzi</strain>
        <tissue evidence="2">Leaves</tissue>
    </source>
</reference>
<name>A0A540M9X1_MALBA</name>
<dbReference type="EMBL" id="VIEB01000311">
    <property type="protein sequence ID" value="TQD95554.1"/>
    <property type="molecule type" value="Genomic_DNA"/>
</dbReference>
<accession>A0A540M9X1</accession>
<evidence type="ECO:0000256" key="1">
    <source>
        <dbReference type="SAM" id="MobiDB-lite"/>
    </source>
</evidence>
<feature type="region of interest" description="Disordered" evidence="1">
    <location>
        <begin position="83"/>
        <end position="138"/>
    </location>
</feature>
<protein>
    <submittedName>
        <fullName evidence="2">Uncharacterized protein</fullName>
    </submittedName>
</protein>
<feature type="compositionally biased region" description="Polar residues" evidence="1">
    <location>
        <begin position="115"/>
        <end position="130"/>
    </location>
</feature>
<organism evidence="2 3">
    <name type="scientific">Malus baccata</name>
    <name type="common">Siberian crab apple</name>
    <name type="synonym">Pyrus baccata</name>
    <dbReference type="NCBI Taxonomy" id="106549"/>
    <lineage>
        <taxon>Eukaryota</taxon>
        <taxon>Viridiplantae</taxon>
        <taxon>Streptophyta</taxon>
        <taxon>Embryophyta</taxon>
        <taxon>Tracheophyta</taxon>
        <taxon>Spermatophyta</taxon>
        <taxon>Magnoliopsida</taxon>
        <taxon>eudicotyledons</taxon>
        <taxon>Gunneridae</taxon>
        <taxon>Pentapetalae</taxon>
        <taxon>rosids</taxon>
        <taxon>fabids</taxon>
        <taxon>Rosales</taxon>
        <taxon>Rosaceae</taxon>
        <taxon>Amygdaloideae</taxon>
        <taxon>Maleae</taxon>
        <taxon>Malus</taxon>
    </lineage>
</organism>
<feature type="compositionally biased region" description="Basic residues" evidence="1">
    <location>
        <begin position="97"/>
        <end position="112"/>
    </location>
</feature>
<gene>
    <name evidence="2" type="ORF">C1H46_018847</name>
</gene>
<comment type="caution">
    <text evidence="2">The sequence shown here is derived from an EMBL/GenBank/DDBJ whole genome shotgun (WGS) entry which is preliminary data.</text>
</comment>